<evidence type="ECO:0000313" key="2">
    <source>
        <dbReference type="EMBL" id="MFD1293977.1"/>
    </source>
</evidence>
<dbReference type="RefSeq" id="WP_386809172.1">
    <property type="nucleotide sequence ID" value="NZ_JBHTMV010000004.1"/>
</dbReference>
<feature type="chain" id="PRO_5046636537" evidence="1">
    <location>
        <begin position="30"/>
        <end position="236"/>
    </location>
</feature>
<evidence type="ECO:0000256" key="1">
    <source>
        <dbReference type="SAM" id="SignalP"/>
    </source>
</evidence>
<evidence type="ECO:0000313" key="3">
    <source>
        <dbReference type="Proteomes" id="UP001597241"/>
    </source>
</evidence>
<gene>
    <name evidence="2" type="ORF">ACFQ5N_09030</name>
</gene>
<proteinExistence type="predicted"/>
<feature type="signal peptide" evidence="1">
    <location>
        <begin position="1"/>
        <end position="29"/>
    </location>
</feature>
<comment type="caution">
    <text evidence="2">The sequence shown here is derived from an EMBL/GenBank/DDBJ whole genome shotgun (WGS) entry which is preliminary data.</text>
</comment>
<name>A0ABW3WR37_9FLAO</name>
<protein>
    <submittedName>
        <fullName evidence="2">Uncharacterized protein</fullName>
    </submittedName>
</protein>
<dbReference type="Proteomes" id="UP001597241">
    <property type="component" value="Unassembled WGS sequence"/>
</dbReference>
<dbReference type="EMBL" id="JBHTMV010000004">
    <property type="protein sequence ID" value="MFD1293977.1"/>
    <property type="molecule type" value="Genomic_DNA"/>
</dbReference>
<reference evidence="3" key="1">
    <citation type="journal article" date="2019" name="Int. J. Syst. Evol. Microbiol.">
        <title>The Global Catalogue of Microorganisms (GCM) 10K type strain sequencing project: providing services to taxonomists for standard genome sequencing and annotation.</title>
        <authorList>
            <consortium name="The Broad Institute Genomics Platform"/>
            <consortium name="The Broad Institute Genome Sequencing Center for Infectious Disease"/>
            <person name="Wu L."/>
            <person name="Ma J."/>
        </authorList>
    </citation>
    <scope>NUCLEOTIDE SEQUENCE [LARGE SCALE GENOMIC DNA]</scope>
    <source>
        <strain evidence="3">CCUG 62221</strain>
    </source>
</reference>
<keyword evidence="3" id="KW-1185">Reference proteome</keyword>
<keyword evidence="1" id="KW-0732">Signal</keyword>
<accession>A0ABW3WR37</accession>
<sequence length="236" mass="27343">MKTQNISTKFQTFAAILLLCNCLFINAQSAPIEPINPIDEVWRKDKNIPVSGEIRTGLVYNIDETTAIKEYFFVNLPNEKFDFLFVEITSNDGRYNASLSFDIKNKPAGELKLKWSTEYYNDLKNFNSKELTILSWLANSDDSMRKHFVISNWSSFNSEEFVYIILNSEQQATINVYNPNTNTSLDFKCEQFINQPKVSFCAYCKIPIKVISKDSEVSVIQRARKSFNRYPMNLKL</sequence>
<organism evidence="2 3">
    <name type="scientific">Lutibacter holmesii</name>
    <dbReference type="NCBI Taxonomy" id="1137985"/>
    <lineage>
        <taxon>Bacteria</taxon>
        <taxon>Pseudomonadati</taxon>
        <taxon>Bacteroidota</taxon>
        <taxon>Flavobacteriia</taxon>
        <taxon>Flavobacteriales</taxon>
        <taxon>Flavobacteriaceae</taxon>
        <taxon>Lutibacter</taxon>
    </lineage>
</organism>